<evidence type="ECO:0000256" key="1">
    <source>
        <dbReference type="SAM" id="SignalP"/>
    </source>
</evidence>
<reference evidence="2" key="4">
    <citation type="submission" date="2019-03" db="UniProtKB">
        <authorList>
            <consortium name="EnsemblPlants"/>
        </authorList>
    </citation>
    <scope>IDENTIFICATION</scope>
</reference>
<reference evidence="3" key="1">
    <citation type="journal article" date="2014" name="Science">
        <title>Ancient hybridizations among the ancestral genomes of bread wheat.</title>
        <authorList>
            <consortium name="International Wheat Genome Sequencing Consortium,"/>
            <person name="Marcussen T."/>
            <person name="Sandve S.R."/>
            <person name="Heier L."/>
            <person name="Spannagl M."/>
            <person name="Pfeifer M."/>
            <person name="Jakobsen K.S."/>
            <person name="Wulff B.B."/>
            <person name="Steuernagel B."/>
            <person name="Mayer K.F."/>
            <person name="Olsen O.A."/>
        </authorList>
    </citation>
    <scope>NUCLEOTIDE SEQUENCE [LARGE SCALE GENOMIC DNA]</scope>
    <source>
        <strain evidence="3">cv. AL8/78</strain>
    </source>
</reference>
<proteinExistence type="predicted"/>
<feature type="chain" id="PRO_5019545404" evidence="1">
    <location>
        <begin position="20"/>
        <end position="109"/>
    </location>
</feature>
<reference evidence="2" key="5">
    <citation type="journal article" date="2021" name="G3 (Bethesda)">
        <title>Aegilops tauschii genome assembly Aet v5.0 features greater sequence contiguity and improved annotation.</title>
        <authorList>
            <person name="Wang L."/>
            <person name="Zhu T."/>
            <person name="Rodriguez J.C."/>
            <person name="Deal K.R."/>
            <person name="Dubcovsky J."/>
            <person name="McGuire P.E."/>
            <person name="Lux T."/>
            <person name="Spannagl M."/>
            <person name="Mayer K.F.X."/>
            <person name="Baldrich P."/>
            <person name="Meyers B.C."/>
            <person name="Huo N."/>
            <person name="Gu Y.Q."/>
            <person name="Zhou H."/>
            <person name="Devos K.M."/>
            <person name="Bennetzen J.L."/>
            <person name="Unver T."/>
            <person name="Budak H."/>
            <person name="Gulick P.J."/>
            <person name="Galiba G."/>
            <person name="Kalapos B."/>
            <person name="Nelson D.R."/>
            <person name="Li P."/>
            <person name="You F.M."/>
            <person name="Luo M.C."/>
            <person name="Dvorak J."/>
        </authorList>
    </citation>
    <scope>NUCLEOTIDE SEQUENCE [LARGE SCALE GENOMIC DNA]</scope>
    <source>
        <strain evidence="2">cv. AL8/78</strain>
    </source>
</reference>
<keyword evidence="3" id="KW-1185">Reference proteome</keyword>
<reference evidence="3" key="2">
    <citation type="journal article" date="2017" name="Nat. Plants">
        <title>The Aegilops tauschii genome reveals multiple impacts of transposons.</title>
        <authorList>
            <person name="Zhao G."/>
            <person name="Zou C."/>
            <person name="Li K."/>
            <person name="Wang K."/>
            <person name="Li T."/>
            <person name="Gao L."/>
            <person name="Zhang X."/>
            <person name="Wang H."/>
            <person name="Yang Z."/>
            <person name="Liu X."/>
            <person name="Jiang W."/>
            <person name="Mao L."/>
            <person name="Kong X."/>
            <person name="Jiao Y."/>
            <person name="Jia J."/>
        </authorList>
    </citation>
    <scope>NUCLEOTIDE SEQUENCE [LARGE SCALE GENOMIC DNA]</scope>
    <source>
        <strain evidence="3">cv. AL8/78</strain>
    </source>
</reference>
<accession>A0A453AM05</accession>
<organism evidence="2 3">
    <name type="scientific">Aegilops tauschii subsp. strangulata</name>
    <name type="common">Goatgrass</name>
    <dbReference type="NCBI Taxonomy" id="200361"/>
    <lineage>
        <taxon>Eukaryota</taxon>
        <taxon>Viridiplantae</taxon>
        <taxon>Streptophyta</taxon>
        <taxon>Embryophyta</taxon>
        <taxon>Tracheophyta</taxon>
        <taxon>Spermatophyta</taxon>
        <taxon>Magnoliopsida</taxon>
        <taxon>Liliopsida</taxon>
        <taxon>Poales</taxon>
        <taxon>Poaceae</taxon>
        <taxon>BOP clade</taxon>
        <taxon>Pooideae</taxon>
        <taxon>Triticodae</taxon>
        <taxon>Triticeae</taxon>
        <taxon>Triticinae</taxon>
        <taxon>Aegilops</taxon>
    </lineage>
</organism>
<protein>
    <submittedName>
        <fullName evidence="2">Uncharacterized protein</fullName>
    </submittedName>
</protein>
<sequence length="109" mass="12614">MSLPFWVHLWLQLCRRCKCRSPGLAAHGQCAVELTKISDARHQYHLTNYCSQMHKQLSYMDEPSQLQEWSEGTYIWLDTCGKNGVLTSAIKVHVKWTENLCGTSTVWRS</sequence>
<name>A0A453AM05_AEGTS</name>
<keyword evidence="1" id="KW-0732">Signal</keyword>
<dbReference type="EnsemblPlants" id="AET2Gv20192700.1">
    <property type="protein sequence ID" value="AET2Gv20192700.1"/>
    <property type="gene ID" value="AET2Gv20192700"/>
</dbReference>
<evidence type="ECO:0000313" key="2">
    <source>
        <dbReference type="EnsemblPlants" id="AET2Gv20192700.1"/>
    </source>
</evidence>
<dbReference type="Gramene" id="AET2Gv20192700.1">
    <property type="protein sequence ID" value="AET2Gv20192700.1"/>
    <property type="gene ID" value="AET2Gv20192700"/>
</dbReference>
<reference evidence="2" key="3">
    <citation type="journal article" date="2017" name="Nature">
        <title>Genome sequence of the progenitor of the wheat D genome Aegilops tauschii.</title>
        <authorList>
            <person name="Luo M.C."/>
            <person name="Gu Y.Q."/>
            <person name="Puiu D."/>
            <person name="Wang H."/>
            <person name="Twardziok S.O."/>
            <person name="Deal K.R."/>
            <person name="Huo N."/>
            <person name="Zhu T."/>
            <person name="Wang L."/>
            <person name="Wang Y."/>
            <person name="McGuire P.E."/>
            <person name="Liu S."/>
            <person name="Long H."/>
            <person name="Ramasamy R.K."/>
            <person name="Rodriguez J.C."/>
            <person name="Van S.L."/>
            <person name="Yuan L."/>
            <person name="Wang Z."/>
            <person name="Xia Z."/>
            <person name="Xiao L."/>
            <person name="Anderson O.D."/>
            <person name="Ouyang S."/>
            <person name="Liang Y."/>
            <person name="Zimin A.V."/>
            <person name="Pertea G."/>
            <person name="Qi P."/>
            <person name="Bennetzen J.L."/>
            <person name="Dai X."/>
            <person name="Dawson M.W."/>
            <person name="Muller H.G."/>
            <person name="Kugler K."/>
            <person name="Rivarola-Duarte L."/>
            <person name="Spannagl M."/>
            <person name="Mayer K.F.X."/>
            <person name="Lu F.H."/>
            <person name="Bevan M.W."/>
            <person name="Leroy P."/>
            <person name="Li P."/>
            <person name="You F.M."/>
            <person name="Sun Q."/>
            <person name="Liu Z."/>
            <person name="Lyons E."/>
            <person name="Wicker T."/>
            <person name="Salzberg S.L."/>
            <person name="Devos K.M."/>
            <person name="Dvorak J."/>
        </authorList>
    </citation>
    <scope>NUCLEOTIDE SEQUENCE [LARGE SCALE GENOMIC DNA]</scope>
    <source>
        <strain evidence="2">cv. AL8/78</strain>
    </source>
</reference>
<evidence type="ECO:0000313" key="3">
    <source>
        <dbReference type="Proteomes" id="UP000015105"/>
    </source>
</evidence>
<feature type="signal peptide" evidence="1">
    <location>
        <begin position="1"/>
        <end position="19"/>
    </location>
</feature>
<dbReference type="AlphaFoldDB" id="A0A453AM05"/>
<dbReference type="Proteomes" id="UP000015105">
    <property type="component" value="Chromosome 2D"/>
</dbReference>